<protein>
    <submittedName>
        <fullName evidence="2">PP2Cc</fullName>
    </submittedName>
</protein>
<feature type="region of interest" description="Disordered" evidence="1">
    <location>
        <begin position="1"/>
        <end position="83"/>
    </location>
</feature>
<organism evidence="2 3">
    <name type="scientific">Musa troglodytarum</name>
    <name type="common">fe'i banana</name>
    <dbReference type="NCBI Taxonomy" id="320322"/>
    <lineage>
        <taxon>Eukaryota</taxon>
        <taxon>Viridiplantae</taxon>
        <taxon>Streptophyta</taxon>
        <taxon>Embryophyta</taxon>
        <taxon>Tracheophyta</taxon>
        <taxon>Spermatophyta</taxon>
        <taxon>Magnoliopsida</taxon>
        <taxon>Liliopsida</taxon>
        <taxon>Zingiberales</taxon>
        <taxon>Musaceae</taxon>
        <taxon>Musa</taxon>
    </lineage>
</organism>
<evidence type="ECO:0000313" key="2">
    <source>
        <dbReference type="EMBL" id="URE32823.1"/>
    </source>
</evidence>
<name>A0A9E7HNM9_9LILI</name>
<dbReference type="AlphaFoldDB" id="A0A9E7HNM9"/>
<evidence type="ECO:0000256" key="1">
    <source>
        <dbReference type="SAM" id="MobiDB-lite"/>
    </source>
</evidence>
<feature type="compositionally biased region" description="Pro residues" evidence="1">
    <location>
        <begin position="72"/>
        <end position="81"/>
    </location>
</feature>
<sequence>MTQGFRGWKGMAGGDAERWHQLQRSAAGAADRRADEDGEEGAAVRLRTAGPPSPRKGRTTSSSGPTALATPPTRPPPPPPCSRYVSVADPRLCRVLIHREKLLQALPCALVAGFVKTDKEIPRERMRERVTTSGGELGRLNIVNGAELSDAGGKLIIASDGIWDASAANCCRGSPAELAARRDGHLNLSFLRSVEPAWFLAPSESESAHAASIFSAGSKPWQGAVAPSSLFLHKHPHRFPINNKRPSALASNFLANRKQEEAVVLLLLLL</sequence>
<accession>A0A9E7HNM9</accession>
<proteinExistence type="predicted"/>
<evidence type="ECO:0000313" key="3">
    <source>
        <dbReference type="Proteomes" id="UP001055439"/>
    </source>
</evidence>
<reference evidence="2" key="1">
    <citation type="submission" date="2022-05" db="EMBL/GenBank/DDBJ databases">
        <title>The Musa troglodytarum L. genome provides insights into the mechanism of non-climacteric behaviour and enrichment of carotenoids.</title>
        <authorList>
            <person name="Wang J."/>
        </authorList>
    </citation>
    <scope>NUCLEOTIDE SEQUENCE</scope>
    <source>
        <tissue evidence="2">Leaf</tissue>
    </source>
</reference>
<keyword evidence="3" id="KW-1185">Reference proteome</keyword>
<gene>
    <name evidence="2" type="ORF">MUK42_16137</name>
</gene>
<dbReference type="Proteomes" id="UP001055439">
    <property type="component" value="Chromosome 8"/>
</dbReference>
<dbReference type="OrthoDB" id="639110at2759"/>
<dbReference type="EMBL" id="CP097510">
    <property type="protein sequence ID" value="URE32823.1"/>
    <property type="molecule type" value="Genomic_DNA"/>
</dbReference>